<comment type="caution">
    <text evidence="1">The sequence shown here is derived from an EMBL/GenBank/DDBJ whole genome shotgun (WGS) entry which is preliminary data.</text>
</comment>
<dbReference type="EMBL" id="JAWDGP010000188">
    <property type="protein sequence ID" value="KAK3803083.1"/>
    <property type="molecule type" value="Genomic_DNA"/>
</dbReference>
<dbReference type="Proteomes" id="UP001283361">
    <property type="component" value="Unassembled WGS sequence"/>
</dbReference>
<evidence type="ECO:0000313" key="1">
    <source>
        <dbReference type="EMBL" id="KAK3803083.1"/>
    </source>
</evidence>
<protein>
    <submittedName>
        <fullName evidence="1">Uncharacterized protein</fullName>
    </submittedName>
</protein>
<gene>
    <name evidence="1" type="ORF">RRG08_028004</name>
</gene>
<sequence length="140" mass="15951">MRMDQSMRQGFMCFPGQIDYSAPLQLRLVIRGKSGKTGDTGKKMAVTEELRFDQAEIPYNKTRRDCAKIKLLSERLKSQANVTVLVLHCTRPQCLRVSHSAQAHRPKSEELTHLRDNIDLELIIVEFATAQHSCRVQGKV</sequence>
<accession>A0AAE1EEN3</accession>
<organism evidence="1 2">
    <name type="scientific">Elysia crispata</name>
    <name type="common">lettuce slug</name>
    <dbReference type="NCBI Taxonomy" id="231223"/>
    <lineage>
        <taxon>Eukaryota</taxon>
        <taxon>Metazoa</taxon>
        <taxon>Spiralia</taxon>
        <taxon>Lophotrochozoa</taxon>
        <taxon>Mollusca</taxon>
        <taxon>Gastropoda</taxon>
        <taxon>Heterobranchia</taxon>
        <taxon>Euthyneura</taxon>
        <taxon>Panpulmonata</taxon>
        <taxon>Sacoglossa</taxon>
        <taxon>Placobranchoidea</taxon>
        <taxon>Plakobranchidae</taxon>
        <taxon>Elysia</taxon>
    </lineage>
</organism>
<evidence type="ECO:0000313" key="2">
    <source>
        <dbReference type="Proteomes" id="UP001283361"/>
    </source>
</evidence>
<name>A0AAE1EEN3_9GAST</name>
<proteinExistence type="predicted"/>
<keyword evidence="2" id="KW-1185">Reference proteome</keyword>
<dbReference type="AlphaFoldDB" id="A0AAE1EEN3"/>
<reference evidence="1" key="1">
    <citation type="journal article" date="2023" name="G3 (Bethesda)">
        <title>A reference genome for the long-term kleptoplast-retaining sea slug Elysia crispata morphotype clarki.</title>
        <authorList>
            <person name="Eastman K.E."/>
            <person name="Pendleton A.L."/>
            <person name="Shaikh M.A."/>
            <person name="Suttiyut T."/>
            <person name="Ogas R."/>
            <person name="Tomko P."/>
            <person name="Gavelis G."/>
            <person name="Widhalm J.R."/>
            <person name="Wisecaver J.H."/>
        </authorList>
    </citation>
    <scope>NUCLEOTIDE SEQUENCE</scope>
    <source>
        <strain evidence="1">ECLA1</strain>
    </source>
</reference>